<feature type="region of interest" description="Disordered" evidence="1">
    <location>
        <begin position="508"/>
        <end position="527"/>
    </location>
</feature>
<dbReference type="AlphaFoldDB" id="G0S5G6"/>
<dbReference type="OrthoDB" id="5325276at2759"/>
<feature type="compositionally biased region" description="Basic residues" evidence="1">
    <location>
        <begin position="582"/>
        <end position="595"/>
    </location>
</feature>
<feature type="compositionally biased region" description="Low complexity" evidence="1">
    <location>
        <begin position="438"/>
        <end position="466"/>
    </location>
</feature>
<feature type="region of interest" description="Disordered" evidence="1">
    <location>
        <begin position="716"/>
        <end position="738"/>
    </location>
</feature>
<name>G0S5G6_CHATD</name>
<gene>
    <name evidence="2" type="ORF">CTHT_0032890</name>
</gene>
<dbReference type="OMA" id="THANEDT"/>
<keyword evidence="3" id="KW-1185">Reference proteome</keyword>
<feature type="region of interest" description="Disordered" evidence="1">
    <location>
        <begin position="308"/>
        <end position="360"/>
    </location>
</feature>
<organism evidence="3">
    <name type="scientific">Chaetomium thermophilum (strain DSM 1495 / CBS 144.50 / IMI 039719)</name>
    <name type="common">Thermochaetoides thermophila</name>
    <dbReference type="NCBI Taxonomy" id="759272"/>
    <lineage>
        <taxon>Eukaryota</taxon>
        <taxon>Fungi</taxon>
        <taxon>Dikarya</taxon>
        <taxon>Ascomycota</taxon>
        <taxon>Pezizomycotina</taxon>
        <taxon>Sordariomycetes</taxon>
        <taxon>Sordariomycetidae</taxon>
        <taxon>Sordariales</taxon>
        <taxon>Chaetomiaceae</taxon>
        <taxon>Thermochaetoides</taxon>
    </lineage>
</organism>
<feature type="region of interest" description="Disordered" evidence="1">
    <location>
        <begin position="1"/>
        <end position="149"/>
    </location>
</feature>
<dbReference type="GeneID" id="18257327"/>
<dbReference type="KEGG" id="cthr:CTHT_0032890"/>
<evidence type="ECO:0000313" key="2">
    <source>
        <dbReference type="EMBL" id="EGS21431.1"/>
    </source>
</evidence>
<feature type="region of interest" description="Disordered" evidence="1">
    <location>
        <begin position="782"/>
        <end position="813"/>
    </location>
</feature>
<feature type="compositionally biased region" description="Polar residues" evidence="1">
    <location>
        <begin position="66"/>
        <end position="89"/>
    </location>
</feature>
<dbReference type="Proteomes" id="UP000008066">
    <property type="component" value="Unassembled WGS sequence"/>
</dbReference>
<dbReference type="RefSeq" id="XP_006693727.1">
    <property type="nucleotide sequence ID" value="XM_006693664.1"/>
</dbReference>
<evidence type="ECO:0000313" key="3">
    <source>
        <dbReference type="Proteomes" id="UP000008066"/>
    </source>
</evidence>
<evidence type="ECO:0000256" key="1">
    <source>
        <dbReference type="SAM" id="MobiDB-lite"/>
    </source>
</evidence>
<reference evidence="2 3" key="1">
    <citation type="journal article" date="2011" name="Cell">
        <title>Insight into structure and assembly of the nuclear pore complex by utilizing the genome of a eukaryotic thermophile.</title>
        <authorList>
            <person name="Amlacher S."/>
            <person name="Sarges P."/>
            <person name="Flemming D."/>
            <person name="van Noort V."/>
            <person name="Kunze R."/>
            <person name="Devos D.P."/>
            <person name="Arumugam M."/>
            <person name="Bork P."/>
            <person name="Hurt E."/>
        </authorList>
    </citation>
    <scope>NUCLEOTIDE SEQUENCE [LARGE SCALE GENOMIC DNA]</scope>
    <source>
        <strain evidence="3">DSM 1495 / CBS 144.50 / IMI 039719</strain>
    </source>
</reference>
<feature type="region of interest" description="Disordered" evidence="1">
    <location>
        <begin position="567"/>
        <end position="611"/>
    </location>
</feature>
<feature type="compositionally biased region" description="Basic and acidic residues" evidence="1">
    <location>
        <begin position="398"/>
        <end position="412"/>
    </location>
</feature>
<dbReference type="EMBL" id="GL988041">
    <property type="protein sequence ID" value="EGS21431.1"/>
    <property type="molecule type" value="Genomic_DNA"/>
</dbReference>
<feature type="compositionally biased region" description="Polar residues" evidence="1">
    <location>
        <begin position="567"/>
        <end position="577"/>
    </location>
</feature>
<dbReference type="HOGENOM" id="CLU_317397_0_0_1"/>
<protein>
    <submittedName>
        <fullName evidence="2">Uncharacterized protein</fullName>
    </submittedName>
</protein>
<feature type="region of interest" description="Disordered" evidence="1">
    <location>
        <begin position="373"/>
        <end position="489"/>
    </location>
</feature>
<proteinExistence type="predicted"/>
<feature type="compositionally biased region" description="Low complexity" evidence="1">
    <location>
        <begin position="338"/>
        <end position="349"/>
    </location>
</feature>
<feature type="compositionally biased region" description="Polar residues" evidence="1">
    <location>
        <begin position="123"/>
        <end position="143"/>
    </location>
</feature>
<feature type="region of interest" description="Disordered" evidence="1">
    <location>
        <begin position="271"/>
        <end position="295"/>
    </location>
</feature>
<sequence>MGILSFLKKSARKTSPGCDAPVLPTYIADDEILSRRRSPEDIVYGDGDDNDEEPAPAPGVPRYKNDITSATTSRPSTALGTNRSPSRLTGQVPPAATNECKKKPPLSLGIVRLSRTTSHRSRPGSSRSQQEGTTTPTLFSSAPASATNTSFVTTTSNSYRPFYEAPAAAPPRNALAGRYKDILDAQGEIRPLDFKERLRASGARDYGEDVADRNLALAQSGFGVSGMGTVQQQQQQQHQQNVGWRKSSMIGMPPTMSTATGVRTLRSQSVSSASVGGRPSTATAVSMPPSASRTSALFERRRSAITLMNNAPSGLGNGNRKPWHKRSASSLAGGNGVSSTRATHRSSSSMAGGRTTGLSAPTVRRNTLQHQPYWAQPGYGEGDPHLRPATSHAAGHTRIWDRDAFQPRRKSADNAVEDDDANLPSPIRSRLPRMRGWSTSSAALTTSSDAATTVTSSAESTNSSLSIHHNGPYPSSLRPGSRQTTSTAATSAVDLTASAVSLLLKPLDACTPRKPSPKLPQNKDDDFNIDEAVSSDAESFTTVSSSSDGGSDHSSVLSLEYTLTAATGTTQRCSSTDSRPRERQKRWRRRESRRRPTAEGEEDLLFKEGYGPGGMQLPGLEDLVRKSPAPNGLGPVLMQNGGARGSLCLPGREEFGFPEVREVEVSEENGMQDGIESDSDDQEDIMANDELLGRYFRQAAMVLKAKKGRYVLDTAADSEVEEENQVRDGDDGYAEEEEEEDARLARLRQRALERVSRLAVERRLSAICVPDEVDGVDVKGKGKGKELPLREDRAEAQPKIEVDSKEQAIDRKPVAKAESDVLTLVRMRKDAKRARRMAGETSVPAARLQRLRGQAVVGVSC</sequence>
<accession>G0S5G6</accession>